<organism evidence="2 3">
    <name type="scientific">Tanacetum coccineum</name>
    <dbReference type="NCBI Taxonomy" id="301880"/>
    <lineage>
        <taxon>Eukaryota</taxon>
        <taxon>Viridiplantae</taxon>
        <taxon>Streptophyta</taxon>
        <taxon>Embryophyta</taxon>
        <taxon>Tracheophyta</taxon>
        <taxon>Spermatophyta</taxon>
        <taxon>Magnoliopsida</taxon>
        <taxon>eudicotyledons</taxon>
        <taxon>Gunneridae</taxon>
        <taxon>Pentapetalae</taxon>
        <taxon>asterids</taxon>
        <taxon>campanulids</taxon>
        <taxon>Asterales</taxon>
        <taxon>Asteraceae</taxon>
        <taxon>Asteroideae</taxon>
        <taxon>Anthemideae</taxon>
        <taxon>Anthemidinae</taxon>
        <taxon>Tanacetum</taxon>
    </lineage>
</organism>
<protein>
    <submittedName>
        <fullName evidence="2">Uncharacterized protein</fullName>
    </submittedName>
</protein>
<accession>A0ABQ5GLT4</accession>
<evidence type="ECO:0000256" key="1">
    <source>
        <dbReference type="SAM" id="MobiDB-lite"/>
    </source>
</evidence>
<feature type="region of interest" description="Disordered" evidence="1">
    <location>
        <begin position="104"/>
        <end position="141"/>
    </location>
</feature>
<reference evidence="2" key="2">
    <citation type="submission" date="2022-01" db="EMBL/GenBank/DDBJ databases">
        <authorList>
            <person name="Yamashiro T."/>
            <person name="Shiraishi A."/>
            <person name="Satake H."/>
            <person name="Nakayama K."/>
        </authorList>
    </citation>
    <scope>NUCLEOTIDE SEQUENCE</scope>
</reference>
<feature type="compositionally biased region" description="Acidic residues" evidence="1">
    <location>
        <begin position="109"/>
        <end position="141"/>
    </location>
</feature>
<comment type="caution">
    <text evidence="2">The sequence shown here is derived from an EMBL/GenBank/DDBJ whole genome shotgun (WGS) entry which is preliminary data.</text>
</comment>
<proteinExistence type="predicted"/>
<dbReference type="EMBL" id="BQNB010018570">
    <property type="protein sequence ID" value="GJT75847.1"/>
    <property type="molecule type" value="Genomic_DNA"/>
</dbReference>
<keyword evidence="3" id="KW-1185">Reference proteome</keyword>
<evidence type="ECO:0000313" key="3">
    <source>
        <dbReference type="Proteomes" id="UP001151760"/>
    </source>
</evidence>
<evidence type="ECO:0000313" key="2">
    <source>
        <dbReference type="EMBL" id="GJT75847.1"/>
    </source>
</evidence>
<name>A0ABQ5GLT4_9ASTR</name>
<sequence length="141" mass="16049">MNAFPRENARNSMAPKSIAAISHDEREELRKKGINGQSKLLSLKYLSPASIKELNKNPSASKRVHFVNLIVILSTDSDTEEEDVSSTNTCDLNLDGMVKGKEWVKEQDKEENEMETDMEVDEVIEEEESEFETDEEVEEIL</sequence>
<reference evidence="2" key="1">
    <citation type="journal article" date="2022" name="Int. J. Mol. Sci.">
        <title>Draft Genome of Tanacetum Coccineum: Genomic Comparison of Closely Related Tanacetum-Family Plants.</title>
        <authorList>
            <person name="Yamashiro T."/>
            <person name="Shiraishi A."/>
            <person name="Nakayama K."/>
            <person name="Satake H."/>
        </authorList>
    </citation>
    <scope>NUCLEOTIDE SEQUENCE</scope>
</reference>
<gene>
    <name evidence="2" type="ORF">Tco_1042572</name>
</gene>
<dbReference type="Proteomes" id="UP001151760">
    <property type="component" value="Unassembled WGS sequence"/>
</dbReference>